<protein>
    <submittedName>
        <fullName evidence="1">Minor capsid protein</fullName>
    </submittedName>
</protein>
<reference evidence="1" key="1">
    <citation type="journal article" date="2021" name="Proc. Natl. Acad. Sci. U.S.A.">
        <title>A Catalog of Tens of Thousands of Viruses from Human Metagenomes Reveals Hidden Associations with Chronic Diseases.</title>
        <authorList>
            <person name="Tisza M.J."/>
            <person name="Buck C.B."/>
        </authorList>
    </citation>
    <scope>NUCLEOTIDE SEQUENCE</scope>
    <source>
        <strain evidence="1">Ctk6V34</strain>
    </source>
</reference>
<dbReference type="Pfam" id="PF11114">
    <property type="entry name" value="Minor_capsid_2"/>
    <property type="match status" value="1"/>
</dbReference>
<accession>A0A8S5V3E1</accession>
<organism evidence="1">
    <name type="scientific">Myoviridae sp. ctk6V34</name>
    <dbReference type="NCBI Taxonomy" id="2825164"/>
    <lineage>
        <taxon>Viruses</taxon>
        <taxon>Duplodnaviria</taxon>
        <taxon>Heunggongvirae</taxon>
        <taxon>Uroviricota</taxon>
        <taxon>Caudoviricetes</taxon>
    </lineage>
</organism>
<name>A0A8S5V3E1_9CAUD</name>
<proteinExistence type="predicted"/>
<dbReference type="InterPro" id="IPR021080">
    <property type="entry name" value="Minor_capsid_protein"/>
</dbReference>
<dbReference type="EMBL" id="BK016190">
    <property type="protein sequence ID" value="DAG01280.1"/>
    <property type="molecule type" value="Genomic_DNA"/>
</dbReference>
<sequence length="136" mass="15785">MIDNPKDTLILKWNPTFEAERERQFKDCQKYIDSEVLRYNAKYIPFQTGALNQSGTIGTVIGSGEVVYQSPYARYLYYGKIMRDAQGRAFYGSAPKHTTDEDLHYHGEPQRGKLWFERMKAAHKKSILKGCAKHFK</sequence>
<evidence type="ECO:0000313" key="1">
    <source>
        <dbReference type="EMBL" id="DAG01280.1"/>
    </source>
</evidence>